<evidence type="ECO:0000256" key="6">
    <source>
        <dbReference type="ARBA" id="ARBA00023136"/>
    </source>
</evidence>
<evidence type="ECO:0000256" key="7">
    <source>
        <dbReference type="SAM" id="Phobius"/>
    </source>
</evidence>
<keyword evidence="6 7" id="KW-0472">Membrane</keyword>
<dbReference type="EMBL" id="JACBZP010000001">
    <property type="protein sequence ID" value="NYI69160.1"/>
    <property type="molecule type" value="Genomic_DNA"/>
</dbReference>
<evidence type="ECO:0000313" key="10">
    <source>
        <dbReference type="Proteomes" id="UP000539111"/>
    </source>
</evidence>
<dbReference type="InterPro" id="IPR050445">
    <property type="entry name" value="Bact_polysacc_biosynth/exp"/>
</dbReference>
<sequence length="496" mass="51708">MYQALRRRWVWIALGAVIFGGLGYGYTIMKPQLYTSTAEILLLPVSGSPFSPEAQAAGQDTSVGLETEAKMITAPAVQHKVAALNKSSVVYSPNRVSGSIISNSQVLQIDFAAPTRAEARDGADIYAHAFLSSRASGAKSVQQAEAQKIKLRIADVGNSLKSATKTANSRKSSTNASIKVQELANRQANLQQKLSDIESASVNPGSIVTNASTPGWGQALIAPISIVVLALVGGALGLALAIWRTRVDERVNGRRDVSVSGVKVWSTITSSHGNSGGADRVNDRNLAYSSYQRASMAIIANIPRPAVLSVSALVATDNLPILTAQIALALADSGYAVTVVDSEVRSPQIASAFGIDDVPGVAEVVNGAAELAAVGTAVQGVHVIPAGHDPNRTAAQYSGAAYRHMMETLRSQSDFVLTSTEPLCEPVGLGSAATTDGVILAVVDGETTHRQVAELLERAEVHGVEAVGAVVVPKQVLPTSPSPSGILLDDLVRSRA</sequence>
<dbReference type="GO" id="GO:0005886">
    <property type="term" value="C:plasma membrane"/>
    <property type="evidence" value="ECO:0007669"/>
    <property type="project" value="UniProtKB-SubCell"/>
</dbReference>
<dbReference type="Proteomes" id="UP000539111">
    <property type="component" value="Unassembled WGS sequence"/>
</dbReference>
<keyword evidence="10" id="KW-1185">Reference proteome</keyword>
<reference evidence="9 10" key="1">
    <citation type="submission" date="2020-07" db="EMBL/GenBank/DDBJ databases">
        <title>Sequencing the genomes of 1000 actinobacteria strains.</title>
        <authorList>
            <person name="Klenk H.-P."/>
        </authorList>
    </citation>
    <scope>NUCLEOTIDE SEQUENCE [LARGE SCALE GENOMIC DNA]</scope>
    <source>
        <strain evidence="9 10">DSM 26341</strain>
    </source>
</reference>
<dbReference type="InterPro" id="IPR027417">
    <property type="entry name" value="P-loop_NTPase"/>
</dbReference>
<evidence type="ECO:0000259" key="8">
    <source>
        <dbReference type="Pfam" id="PF02706"/>
    </source>
</evidence>
<dbReference type="Pfam" id="PF02706">
    <property type="entry name" value="Wzz"/>
    <property type="match status" value="1"/>
</dbReference>
<keyword evidence="5 7" id="KW-1133">Transmembrane helix</keyword>
<evidence type="ECO:0000256" key="2">
    <source>
        <dbReference type="ARBA" id="ARBA00006683"/>
    </source>
</evidence>
<dbReference type="RefSeq" id="WP_179429425.1">
    <property type="nucleotide sequence ID" value="NZ_JACBZP010000001.1"/>
</dbReference>
<evidence type="ECO:0000256" key="3">
    <source>
        <dbReference type="ARBA" id="ARBA00022475"/>
    </source>
</evidence>
<dbReference type="PANTHER" id="PTHR32309:SF31">
    <property type="entry name" value="CAPSULAR EXOPOLYSACCHARIDE FAMILY"/>
    <property type="match status" value="1"/>
</dbReference>
<evidence type="ECO:0000313" key="9">
    <source>
        <dbReference type="EMBL" id="NYI69160.1"/>
    </source>
</evidence>
<dbReference type="InterPro" id="IPR003856">
    <property type="entry name" value="LPS_length_determ_N"/>
</dbReference>
<comment type="caution">
    <text evidence="9">The sequence shown here is derived from an EMBL/GenBank/DDBJ whole genome shotgun (WGS) entry which is preliminary data.</text>
</comment>
<dbReference type="AlphaFoldDB" id="A0A7Z0D5B9"/>
<proteinExistence type="inferred from homology"/>
<dbReference type="PANTHER" id="PTHR32309">
    <property type="entry name" value="TYROSINE-PROTEIN KINASE"/>
    <property type="match status" value="1"/>
</dbReference>
<organism evidence="9 10">
    <name type="scientific">Spelaeicoccus albus</name>
    <dbReference type="NCBI Taxonomy" id="1280376"/>
    <lineage>
        <taxon>Bacteria</taxon>
        <taxon>Bacillati</taxon>
        <taxon>Actinomycetota</taxon>
        <taxon>Actinomycetes</taxon>
        <taxon>Micrococcales</taxon>
        <taxon>Brevibacteriaceae</taxon>
        <taxon>Spelaeicoccus</taxon>
    </lineage>
</organism>
<evidence type="ECO:0000256" key="4">
    <source>
        <dbReference type="ARBA" id="ARBA00022692"/>
    </source>
</evidence>
<comment type="similarity">
    <text evidence="2">Belongs to the CpsC/CapA family.</text>
</comment>
<feature type="transmembrane region" description="Helical" evidence="7">
    <location>
        <begin position="9"/>
        <end position="29"/>
    </location>
</feature>
<dbReference type="SUPFAM" id="SSF52540">
    <property type="entry name" value="P-loop containing nucleoside triphosphate hydrolases"/>
    <property type="match status" value="1"/>
</dbReference>
<comment type="subcellular location">
    <subcellularLocation>
        <location evidence="1">Cell membrane</location>
        <topology evidence="1">Multi-pass membrane protein</topology>
    </subcellularLocation>
</comment>
<protein>
    <recommendedName>
        <fullName evidence="8">Polysaccharide chain length determinant N-terminal domain-containing protein</fullName>
    </recommendedName>
</protein>
<feature type="transmembrane region" description="Helical" evidence="7">
    <location>
        <begin position="220"/>
        <end position="243"/>
    </location>
</feature>
<keyword evidence="3" id="KW-1003">Cell membrane</keyword>
<feature type="domain" description="Polysaccharide chain length determinant N-terminal" evidence="8">
    <location>
        <begin position="2"/>
        <end position="82"/>
    </location>
</feature>
<evidence type="ECO:0000256" key="5">
    <source>
        <dbReference type="ARBA" id="ARBA00022989"/>
    </source>
</evidence>
<evidence type="ECO:0000256" key="1">
    <source>
        <dbReference type="ARBA" id="ARBA00004651"/>
    </source>
</evidence>
<dbReference type="Gene3D" id="3.40.50.300">
    <property type="entry name" value="P-loop containing nucleotide triphosphate hydrolases"/>
    <property type="match status" value="1"/>
</dbReference>
<name>A0A7Z0D5B9_9MICO</name>
<accession>A0A7Z0D5B9</accession>
<gene>
    <name evidence="9" type="ORF">BJY26_003466</name>
</gene>
<keyword evidence="4 7" id="KW-0812">Transmembrane</keyword>